<dbReference type="KEGG" id="ssam:E3D00_06905"/>
<dbReference type="EMBL" id="CP038141">
    <property type="protein sequence ID" value="QDH18032.1"/>
    <property type="molecule type" value="Genomic_DNA"/>
</dbReference>
<organism evidence="1 2">
    <name type="scientific">Swingsia samuiensis</name>
    <dbReference type="NCBI Taxonomy" id="1293412"/>
    <lineage>
        <taxon>Bacteria</taxon>
        <taxon>Pseudomonadati</taxon>
        <taxon>Pseudomonadota</taxon>
        <taxon>Alphaproteobacteria</taxon>
        <taxon>Acetobacterales</taxon>
        <taxon>Acetobacteraceae</taxon>
        <taxon>Swingsia</taxon>
    </lineage>
</organism>
<dbReference type="OrthoDB" id="7277796at2"/>
<dbReference type="Proteomes" id="UP000316313">
    <property type="component" value="Chromosome"/>
</dbReference>
<accession>A0A4Y6UKF2</accession>
<evidence type="ECO:0000313" key="1">
    <source>
        <dbReference type="EMBL" id="QDH18032.1"/>
    </source>
</evidence>
<sequence>MDSWDEPYLETCCRSTLHRVLLCSDAGRPMSLKDQPCLERLHEMGLLTLREDRRFIITQNGLKRHEKEIGSVHQVLHLKK</sequence>
<reference evidence="1 2" key="1">
    <citation type="submission" date="2019-03" db="EMBL/GenBank/DDBJ databases">
        <title>The complete genome sequence of Swingsia samuiensis NBRC107927(T).</title>
        <authorList>
            <person name="Chua K.-O."/>
            <person name="Chan K.-G."/>
            <person name="See-Too W.-S."/>
        </authorList>
    </citation>
    <scope>NUCLEOTIDE SEQUENCE [LARGE SCALE GENOMIC DNA]</scope>
    <source>
        <strain evidence="1 2">AH83</strain>
    </source>
</reference>
<dbReference type="AlphaFoldDB" id="A0A4Y6UKF2"/>
<keyword evidence="2" id="KW-1185">Reference proteome</keyword>
<evidence type="ECO:0000313" key="2">
    <source>
        <dbReference type="Proteomes" id="UP000316313"/>
    </source>
</evidence>
<protein>
    <submittedName>
        <fullName evidence="1">Uncharacterized protein</fullName>
    </submittedName>
</protein>
<proteinExistence type="predicted"/>
<name>A0A4Y6UKF2_9PROT</name>
<gene>
    <name evidence="1" type="ORF">E3D00_06905</name>
</gene>